<gene>
    <name evidence="1" type="ORF">SDJN03_14250</name>
</gene>
<protein>
    <submittedName>
        <fullName evidence="1">Uncharacterized protein</fullName>
    </submittedName>
</protein>
<evidence type="ECO:0000313" key="1">
    <source>
        <dbReference type="EMBL" id="KAG6591904.1"/>
    </source>
</evidence>
<accession>A0AAV6N443</accession>
<dbReference type="AlphaFoldDB" id="A0AAV6N443"/>
<proteinExistence type="predicted"/>
<reference evidence="1 2" key="1">
    <citation type="journal article" date="2021" name="Hortic Res">
        <title>The domestication of Cucurbita argyrosperma as revealed by the genome of its wild relative.</title>
        <authorList>
            <person name="Barrera-Redondo J."/>
            <person name="Sanchez-de la Vega G."/>
            <person name="Aguirre-Liguori J.A."/>
            <person name="Castellanos-Morales G."/>
            <person name="Gutierrez-Guerrero Y.T."/>
            <person name="Aguirre-Dugua X."/>
            <person name="Aguirre-Planter E."/>
            <person name="Tenaillon M.I."/>
            <person name="Lira-Saade R."/>
            <person name="Eguiarte L.E."/>
        </authorList>
    </citation>
    <scope>NUCLEOTIDE SEQUENCE [LARGE SCALE GENOMIC DNA]</scope>
    <source>
        <strain evidence="1">JBR-2021</strain>
    </source>
</reference>
<feature type="non-terminal residue" evidence="1">
    <location>
        <position position="1"/>
    </location>
</feature>
<comment type="caution">
    <text evidence="1">The sequence shown here is derived from an EMBL/GenBank/DDBJ whole genome shotgun (WGS) entry which is preliminary data.</text>
</comment>
<sequence length="83" mass="9250">MTLLRRGTLRTFDLATLKSVLLRGGFNSGLPFCSGVLILIQDQILFAHLFSPPCPPFPLRRASIRPERIEQRHSEAIAGFESA</sequence>
<evidence type="ECO:0000313" key="2">
    <source>
        <dbReference type="Proteomes" id="UP000685013"/>
    </source>
</evidence>
<keyword evidence="2" id="KW-1185">Reference proteome</keyword>
<name>A0AAV6N443_9ROSI</name>
<organism evidence="1 2">
    <name type="scientific">Cucurbita argyrosperma subsp. sororia</name>
    <dbReference type="NCBI Taxonomy" id="37648"/>
    <lineage>
        <taxon>Eukaryota</taxon>
        <taxon>Viridiplantae</taxon>
        <taxon>Streptophyta</taxon>
        <taxon>Embryophyta</taxon>
        <taxon>Tracheophyta</taxon>
        <taxon>Spermatophyta</taxon>
        <taxon>Magnoliopsida</taxon>
        <taxon>eudicotyledons</taxon>
        <taxon>Gunneridae</taxon>
        <taxon>Pentapetalae</taxon>
        <taxon>rosids</taxon>
        <taxon>fabids</taxon>
        <taxon>Cucurbitales</taxon>
        <taxon>Cucurbitaceae</taxon>
        <taxon>Cucurbiteae</taxon>
        <taxon>Cucurbita</taxon>
    </lineage>
</organism>
<dbReference type="EMBL" id="JAGKQH010000009">
    <property type="protein sequence ID" value="KAG6591904.1"/>
    <property type="molecule type" value="Genomic_DNA"/>
</dbReference>
<dbReference type="Proteomes" id="UP000685013">
    <property type="component" value="Chromosome 9"/>
</dbReference>